<evidence type="ECO:0000313" key="2">
    <source>
        <dbReference type="EMBL" id="PIS41452.1"/>
    </source>
</evidence>
<dbReference type="SUPFAM" id="SSF56655">
    <property type="entry name" value="Carbohydrate phosphatase"/>
    <property type="match status" value="1"/>
</dbReference>
<accession>A0A2H0YUN7</accession>
<dbReference type="EMBL" id="PEXV01000102">
    <property type="protein sequence ID" value="PIS41452.1"/>
    <property type="molecule type" value="Genomic_DNA"/>
</dbReference>
<dbReference type="Proteomes" id="UP000228711">
    <property type="component" value="Unassembled WGS sequence"/>
</dbReference>
<evidence type="ECO:0000256" key="1">
    <source>
        <dbReference type="PIRSR" id="PIRSR600760-2"/>
    </source>
</evidence>
<evidence type="ECO:0008006" key="4">
    <source>
        <dbReference type="Google" id="ProtNLM"/>
    </source>
</evidence>
<dbReference type="PANTHER" id="PTHR20854:SF4">
    <property type="entry name" value="INOSITOL-1-MONOPHOSPHATASE-RELATED"/>
    <property type="match status" value="1"/>
</dbReference>
<evidence type="ECO:0000313" key="3">
    <source>
        <dbReference type="Proteomes" id="UP000228711"/>
    </source>
</evidence>
<dbReference type="PANTHER" id="PTHR20854">
    <property type="entry name" value="INOSITOL MONOPHOSPHATASE"/>
    <property type="match status" value="1"/>
</dbReference>
<feature type="binding site" evidence="1">
    <location>
        <position position="66"/>
    </location>
    <ligand>
        <name>Mg(2+)</name>
        <dbReference type="ChEBI" id="CHEBI:18420"/>
        <label>1</label>
        <note>catalytic</note>
    </ligand>
</feature>
<dbReference type="GO" id="GO:0046872">
    <property type="term" value="F:metal ion binding"/>
    <property type="evidence" value="ECO:0007669"/>
    <property type="project" value="UniProtKB-KW"/>
</dbReference>
<dbReference type="GO" id="GO:0007165">
    <property type="term" value="P:signal transduction"/>
    <property type="evidence" value="ECO:0007669"/>
    <property type="project" value="TreeGrafter"/>
</dbReference>
<dbReference type="Gene3D" id="3.30.540.10">
    <property type="entry name" value="Fructose-1,6-Bisphosphatase, subunit A, domain 1"/>
    <property type="match status" value="1"/>
</dbReference>
<name>A0A2H0YUN7_9BACT</name>
<dbReference type="GO" id="GO:0008934">
    <property type="term" value="F:inositol monophosphate 1-phosphatase activity"/>
    <property type="evidence" value="ECO:0007669"/>
    <property type="project" value="TreeGrafter"/>
</dbReference>
<gene>
    <name evidence="2" type="ORF">COT25_02965</name>
</gene>
<feature type="binding site" evidence="1">
    <location>
        <position position="82"/>
    </location>
    <ligand>
        <name>Mg(2+)</name>
        <dbReference type="ChEBI" id="CHEBI:18420"/>
        <label>1</label>
        <note>catalytic</note>
    </ligand>
</feature>
<comment type="caution">
    <text evidence="2">The sequence shown here is derived from an EMBL/GenBank/DDBJ whole genome shotgun (WGS) entry which is preliminary data.</text>
</comment>
<organism evidence="2 3">
    <name type="scientific">Candidatus Kerfeldbacteria bacterium CG08_land_8_20_14_0_20_42_7</name>
    <dbReference type="NCBI Taxonomy" id="2014245"/>
    <lineage>
        <taxon>Bacteria</taxon>
        <taxon>Candidatus Kerfeldiibacteriota</taxon>
    </lineage>
</organism>
<dbReference type="GO" id="GO:0006020">
    <property type="term" value="P:inositol metabolic process"/>
    <property type="evidence" value="ECO:0007669"/>
    <property type="project" value="TreeGrafter"/>
</dbReference>
<dbReference type="Gene3D" id="3.40.190.80">
    <property type="match status" value="1"/>
</dbReference>
<feature type="binding site" evidence="1">
    <location>
        <position position="85"/>
    </location>
    <ligand>
        <name>Mg(2+)</name>
        <dbReference type="ChEBI" id="CHEBI:18420"/>
        <label>1</label>
        <note>catalytic</note>
    </ligand>
</feature>
<proteinExistence type="predicted"/>
<dbReference type="InterPro" id="IPR000760">
    <property type="entry name" value="Inositol_monophosphatase-like"/>
</dbReference>
<sequence length="260" mass="29355">MTTRMKKIRRTILVSGKIALQHFTKLRSTNVYEKSRYERVTTVDRAIHRFLKRVLPTIVPVPVLSEENSSVWKTCKSYWVIDPIDGTTNYIARIPYFCIGIGLVVNGKIELNAVYNPILQELFWAERGKGAYLNSKKLRADHKLQLSKSIIGISYSHSQASIQRAGRVGMRLRKTIHNTRHSGSTLLTFAYVASGRLEGSVVLGPITPWDSIPALLLIQEVHGRITDFSGHDYSINRTKSVIATNGAEHTRLQKIVNSTR</sequence>
<reference evidence="3" key="1">
    <citation type="submission" date="2017-09" db="EMBL/GenBank/DDBJ databases">
        <title>Depth-based differentiation of microbial function through sediment-hosted aquifers and enrichment of novel symbionts in the deep terrestrial subsurface.</title>
        <authorList>
            <person name="Probst A.J."/>
            <person name="Ladd B."/>
            <person name="Jarett J.K."/>
            <person name="Geller-Mcgrath D.E."/>
            <person name="Sieber C.M.K."/>
            <person name="Emerson J.B."/>
            <person name="Anantharaman K."/>
            <person name="Thomas B.C."/>
            <person name="Malmstrom R."/>
            <person name="Stieglmeier M."/>
            <person name="Klingl A."/>
            <person name="Woyke T."/>
            <person name="Ryan C.M."/>
            <person name="Banfield J.F."/>
        </authorList>
    </citation>
    <scope>NUCLEOTIDE SEQUENCE [LARGE SCALE GENOMIC DNA]</scope>
</reference>
<feature type="binding site" evidence="1">
    <location>
        <position position="210"/>
    </location>
    <ligand>
        <name>Mg(2+)</name>
        <dbReference type="ChEBI" id="CHEBI:18420"/>
        <label>1</label>
        <note>catalytic</note>
    </ligand>
</feature>
<comment type="cofactor">
    <cofactor evidence="1">
        <name>Mg(2+)</name>
        <dbReference type="ChEBI" id="CHEBI:18420"/>
    </cofactor>
</comment>
<dbReference type="AlphaFoldDB" id="A0A2H0YUN7"/>
<keyword evidence="1" id="KW-0479">Metal-binding</keyword>
<dbReference type="PRINTS" id="PR00377">
    <property type="entry name" value="IMPHPHTASES"/>
</dbReference>
<keyword evidence="1" id="KW-0460">Magnesium</keyword>
<dbReference type="Pfam" id="PF00459">
    <property type="entry name" value="Inositol_P"/>
    <property type="match status" value="1"/>
</dbReference>
<feature type="binding site" evidence="1">
    <location>
        <position position="84"/>
    </location>
    <ligand>
        <name>Mg(2+)</name>
        <dbReference type="ChEBI" id="CHEBI:18420"/>
        <label>1</label>
        <note>catalytic</note>
    </ligand>
</feature>
<protein>
    <recommendedName>
        <fullName evidence="4">Inositol monophosphatase</fullName>
    </recommendedName>
</protein>